<sequence length="46" mass="5266">MHISGPGNYAAFLPKILFIRFVLRFVLDGLTFQIQAIQPLFSPKFL</sequence>
<evidence type="ECO:0000313" key="1">
    <source>
        <dbReference type="EMBL" id="JAD30453.1"/>
    </source>
</evidence>
<proteinExistence type="predicted"/>
<reference evidence="1" key="2">
    <citation type="journal article" date="2015" name="Data Brief">
        <title>Shoot transcriptome of the giant reed, Arundo donax.</title>
        <authorList>
            <person name="Barrero R.A."/>
            <person name="Guerrero F.D."/>
            <person name="Moolhuijzen P."/>
            <person name="Goolsby J.A."/>
            <person name="Tidwell J."/>
            <person name="Bellgard S.E."/>
            <person name="Bellgard M.I."/>
        </authorList>
    </citation>
    <scope>NUCLEOTIDE SEQUENCE</scope>
    <source>
        <tissue evidence="1">Shoot tissue taken approximately 20 cm above the soil surface</tissue>
    </source>
</reference>
<protein>
    <submittedName>
        <fullName evidence="1">Uncharacterized protein</fullName>
    </submittedName>
</protein>
<accession>A0A0A8YYD4</accession>
<organism evidence="1">
    <name type="scientific">Arundo donax</name>
    <name type="common">Giant reed</name>
    <name type="synonym">Donax arundinaceus</name>
    <dbReference type="NCBI Taxonomy" id="35708"/>
    <lineage>
        <taxon>Eukaryota</taxon>
        <taxon>Viridiplantae</taxon>
        <taxon>Streptophyta</taxon>
        <taxon>Embryophyta</taxon>
        <taxon>Tracheophyta</taxon>
        <taxon>Spermatophyta</taxon>
        <taxon>Magnoliopsida</taxon>
        <taxon>Liliopsida</taxon>
        <taxon>Poales</taxon>
        <taxon>Poaceae</taxon>
        <taxon>PACMAD clade</taxon>
        <taxon>Arundinoideae</taxon>
        <taxon>Arundineae</taxon>
        <taxon>Arundo</taxon>
    </lineage>
</organism>
<dbReference type="AlphaFoldDB" id="A0A0A8YYD4"/>
<name>A0A0A8YYD4_ARUDO</name>
<reference evidence="1" key="1">
    <citation type="submission" date="2014-09" db="EMBL/GenBank/DDBJ databases">
        <authorList>
            <person name="Magalhaes I.L.F."/>
            <person name="Oliveira U."/>
            <person name="Santos F.R."/>
            <person name="Vidigal T.H.D.A."/>
            <person name="Brescovit A.D."/>
            <person name="Santos A.J."/>
        </authorList>
    </citation>
    <scope>NUCLEOTIDE SEQUENCE</scope>
    <source>
        <tissue evidence="1">Shoot tissue taken approximately 20 cm above the soil surface</tissue>
    </source>
</reference>
<dbReference type="EMBL" id="GBRH01267442">
    <property type="protein sequence ID" value="JAD30453.1"/>
    <property type="molecule type" value="Transcribed_RNA"/>
</dbReference>